<gene>
    <name evidence="2" type="ORF">GCM10009825_31670</name>
</gene>
<feature type="transmembrane region" description="Helical" evidence="1">
    <location>
        <begin position="112"/>
        <end position="134"/>
    </location>
</feature>
<feature type="transmembrane region" description="Helical" evidence="1">
    <location>
        <begin position="83"/>
        <end position="106"/>
    </location>
</feature>
<keyword evidence="3" id="KW-1185">Reference proteome</keyword>
<dbReference type="RefSeq" id="WP_344367419.1">
    <property type="nucleotide sequence ID" value="NZ_BAAAQB010000039.1"/>
</dbReference>
<keyword evidence="1" id="KW-1133">Transmembrane helix</keyword>
<accession>A0ABP5L5Z3</accession>
<dbReference type="PROSITE" id="PS51257">
    <property type="entry name" value="PROKAR_LIPOPROTEIN"/>
    <property type="match status" value="1"/>
</dbReference>
<evidence type="ECO:0000256" key="1">
    <source>
        <dbReference type="SAM" id="Phobius"/>
    </source>
</evidence>
<dbReference type="InterPro" id="IPR021414">
    <property type="entry name" value="DUF3054"/>
</dbReference>
<feature type="transmembrane region" description="Helical" evidence="1">
    <location>
        <begin position="57"/>
        <end position="76"/>
    </location>
</feature>
<name>A0ABP5L5Z3_9MICC</name>
<keyword evidence="1" id="KW-0812">Transmembrane</keyword>
<sequence length="147" mass="15678">MPSRSPQAPRPSVHDAAKPGLPPGQTAALAACADAFLILLFAAIGRDAHQRGEIITGVFATAWPFLAGAALAWLVLRLWRDPLRLWPAGVGVWLGTVGVGMILRAVTGQTVVLPFIIVALLSLGVFLLGYRLVAAGVRRLRSRRRQA</sequence>
<evidence type="ECO:0000313" key="3">
    <source>
        <dbReference type="Proteomes" id="UP001500102"/>
    </source>
</evidence>
<proteinExistence type="predicted"/>
<comment type="caution">
    <text evidence="2">The sequence shown here is derived from an EMBL/GenBank/DDBJ whole genome shotgun (WGS) entry which is preliminary data.</text>
</comment>
<dbReference type="EMBL" id="BAAAQB010000039">
    <property type="protein sequence ID" value="GAA2142333.1"/>
    <property type="molecule type" value="Genomic_DNA"/>
</dbReference>
<organism evidence="2 3">
    <name type="scientific">Arthrobacter humicola</name>
    <dbReference type="NCBI Taxonomy" id="409291"/>
    <lineage>
        <taxon>Bacteria</taxon>
        <taxon>Bacillati</taxon>
        <taxon>Actinomycetota</taxon>
        <taxon>Actinomycetes</taxon>
        <taxon>Micrococcales</taxon>
        <taxon>Micrococcaceae</taxon>
        <taxon>Arthrobacter</taxon>
    </lineage>
</organism>
<reference evidence="3" key="1">
    <citation type="journal article" date="2019" name="Int. J. Syst. Evol. Microbiol.">
        <title>The Global Catalogue of Microorganisms (GCM) 10K type strain sequencing project: providing services to taxonomists for standard genome sequencing and annotation.</title>
        <authorList>
            <consortium name="The Broad Institute Genomics Platform"/>
            <consortium name="The Broad Institute Genome Sequencing Center for Infectious Disease"/>
            <person name="Wu L."/>
            <person name="Ma J."/>
        </authorList>
    </citation>
    <scope>NUCLEOTIDE SEQUENCE [LARGE SCALE GENOMIC DNA]</scope>
    <source>
        <strain evidence="3">JCM 15921</strain>
    </source>
</reference>
<protein>
    <recommendedName>
        <fullName evidence="4">DUF3054 domain-containing protein</fullName>
    </recommendedName>
</protein>
<evidence type="ECO:0008006" key="4">
    <source>
        <dbReference type="Google" id="ProtNLM"/>
    </source>
</evidence>
<feature type="transmembrane region" description="Helical" evidence="1">
    <location>
        <begin position="27"/>
        <end position="45"/>
    </location>
</feature>
<evidence type="ECO:0000313" key="2">
    <source>
        <dbReference type="EMBL" id="GAA2142333.1"/>
    </source>
</evidence>
<dbReference type="Pfam" id="PF11255">
    <property type="entry name" value="DUF3054"/>
    <property type="match status" value="1"/>
</dbReference>
<keyword evidence="1" id="KW-0472">Membrane</keyword>
<dbReference type="Proteomes" id="UP001500102">
    <property type="component" value="Unassembled WGS sequence"/>
</dbReference>